<evidence type="ECO:0000256" key="5">
    <source>
        <dbReference type="ARBA" id="ARBA00048200"/>
    </source>
</evidence>
<comment type="function">
    <text evidence="6">Catalyzes the reduction of dTDP-6-deoxy-L-lyxo-4-hexulose to yield dTDP-L-rhamnose.</text>
</comment>
<evidence type="ECO:0000256" key="6">
    <source>
        <dbReference type="RuleBase" id="RU364082"/>
    </source>
</evidence>
<evidence type="ECO:0000259" key="7">
    <source>
        <dbReference type="Pfam" id="PF04321"/>
    </source>
</evidence>
<dbReference type="Proteomes" id="UP000218767">
    <property type="component" value="Unassembled WGS sequence"/>
</dbReference>
<accession>A0A2A4WXQ9</accession>
<evidence type="ECO:0000256" key="2">
    <source>
        <dbReference type="ARBA" id="ARBA00010944"/>
    </source>
</evidence>
<dbReference type="EMBL" id="NVUL01000100">
    <property type="protein sequence ID" value="PCI74639.1"/>
    <property type="molecule type" value="Genomic_DNA"/>
</dbReference>
<dbReference type="Gene3D" id="3.90.25.10">
    <property type="entry name" value="UDP-galactose 4-epimerase, domain 1"/>
    <property type="match status" value="1"/>
</dbReference>
<sequence length="320" mass="36118">MLSNGSQSEVKLFLVGANSPTGRGLIEILRKNKIRFLAPADKNFDPVNSGSISKMIADFAPTQLVNMADFISRNHSALKRAESSEQRCERINSLLPATLAQICNQLDIPMLHLSNSYVFDGEKKLGYNENDETSPKGVYGYYTLAGEHAVRNHPKHIIMRSGWLFGKHKIGLIKSWIHSIKKHNGELTVTRRKFSPTATTDIASAILAVTQQVDCDANVWGTYHYSGLEIKKEIEFARQVLKYAANHDEEIYQLLDNTKIREILPRLPELPNSTLSSKKMFDTFGIKQKSWHGNLQETIKTLYVGRLRSELDESESDITL</sequence>
<dbReference type="Pfam" id="PF04321">
    <property type="entry name" value="RmlD_sub_bind"/>
    <property type="match status" value="1"/>
</dbReference>
<dbReference type="PANTHER" id="PTHR10491">
    <property type="entry name" value="DTDP-4-DEHYDRORHAMNOSE REDUCTASE"/>
    <property type="match status" value="1"/>
</dbReference>
<dbReference type="EC" id="1.1.1.133" evidence="3 6"/>
<name>A0A2A4WXQ9_9GAMM</name>
<comment type="pathway">
    <text evidence="1 6">Carbohydrate biosynthesis; dTDP-L-rhamnose biosynthesis.</text>
</comment>
<organism evidence="8 9">
    <name type="scientific">SAR86 cluster bacterium</name>
    <dbReference type="NCBI Taxonomy" id="2030880"/>
    <lineage>
        <taxon>Bacteria</taxon>
        <taxon>Pseudomonadati</taxon>
        <taxon>Pseudomonadota</taxon>
        <taxon>Gammaproteobacteria</taxon>
        <taxon>SAR86 cluster</taxon>
    </lineage>
</organism>
<dbReference type="UniPathway" id="UPA00281"/>
<evidence type="ECO:0000256" key="3">
    <source>
        <dbReference type="ARBA" id="ARBA00012929"/>
    </source>
</evidence>
<dbReference type="InterPro" id="IPR029903">
    <property type="entry name" value="RmlD-like-bd"/>
</dbReference>
<dbReference type="AlphaFoldDB" id="A0A2A4WXQ9"/>
<dbReference type="InterPro" id="IPR005913">
    <property type="entry name" value="dTDP_dehydrorham_reduct"/>
</dbReference>
<evidence type="ECO:0000313" key="8">
    <source>
        <dbReference type="EMBL" id="PCI74639.1"/>
    </source>
</evidence>
<keyword evidence="6" id="KW-0560">Oxidoreductase</keyword>
<evidence type="ECO:0000313" key="9">
    <source>
        <dbReference type="Proteomes" id="UP000218767"/>
    </source>
</evidence>
<dbReference type="UniPathway" id="UPA00124"/>
<protein>
    <recommendedName>
        <fullName evidence="4 6">dTDP-4-dehydrorhamnose reductase</fullName>
        <ecNumber evidence="3 6">1.1.1.133</ecNumber>
    </recommendedName>
</protein>
<gene>
    <name evidence="8" type="ORF">COB20_15015</name>
</gene>
<feature type="domain" description="RmlD-like substrate binding" evidence="7">
    <location>
        <begin position="11"/>
        <end position="302"/>
    </location>
</feature>
<dbReference type="GO" id="GO:0008831">
    <property type="term" value="F:dTDP-4-dehydrorhamnose reductase activity"/>
    <property type="evidence" value="ECO:0007669"/>
    <property type="project" value="UniProtKB-EC"/>
</dbReference>
<dbReference type="InterPro" id="IPR036291">
    <property type="entry name" value="NAD(P)-bd_dom_sf"/>
</dbReference>
<evidence type="ECO:0000256" key="1">
    <source>
        <dbReference type="ARBA" id="ARBA00004781"/>
    </source>
</evidence>
<comment type="cofactor">
    <cofactor evidence="6">
        <name>Mg(2+)</name>
        <dbReference type="ChEBI" id="CHEBI:18420"/>
    </cofactor>
    <text evidence="6">Binds 1 Mg(2+) ion per monomer.</text>
</comment>
<comment type="similarity">
    <text evidence="2 6">Belongs to the dTDP-4-dehydrorhamnose reductase family.</text>
</comment>
<dbReference type="GO" id="GO:0009243">
    <property type="term" value="P:O antigen biosynthetic process"/>
    <property type="evidence" value="ECO:0007669"/>
    <property type="project" value="UniProtKB-UniPathway"/>
</dbReference>
<dbReference type="PANTHER" id="PTHR10491:SF4">
    <property type="entry name" value="METHIONINE ADENOSYLTRANSFERASE 2 SUBUNIT BETA"/>
    <property type="match status" value="1"/>
</dbReference>
<keyword evidence="6" id="KW-0521">NADP</keyword>
<dbReference type="GO" id="GO:0005829">
    <property type="term" value="C:cytosol"/>
    <property type="evidence" value="ECO:0007669"/>
    <property type="project" value="TreeGrafter"/>
</dbReference>
<reference evidence="9" key="1">
    <citation type="submission" date="2017-08" db="EMBL/GenBank/DDBJ databases">
        <title>A dynamic microbial community with high functional redundancy inhabits the cold, oxic subseafloor aquifer.</title>
        <authorList>
            <person name="Tully B.J."/>
            <person name="Wheat C.G."/>
            <person name="Glazer B.T."/>
            <person name="Huber J.A."/>
        </authorList>
    </citation>
    <scope>NUCLEOTIDE SEQUENCE [LARGE SCALE GENOMIC DNA]</scope>
</reference>
<dbReference type="SUPFAM" id="SSF51735">
    <property type="entry name" value="NAD(P)-binding Rossmann-fold domains"/>
    <property type="match status" value="1"/>
</dbReference>
<comment type="caution">
    <text evidence="8">The sequence shown here is derived from an EMBL/GenBank/DDBJ whole genome shotgun (WGS) entry which is preliminary data.</text>
</comment>
<evidence type="ECO:0000256" key="4">
    <source>
        <dbReference type="ARBA" id="ARBA00017099"/>
    </source>
</evidence>
<comment type="catalytic activity">
    <reaction evidence="5 6">
        <text>dTDP-beta-L-rhamnose + NADP(+) = dTDP-4-dehydro-beta-L-rhamnose + NADPH + H(+)</text>
        <dbReference type="Rhea" id="RHEA:21796"/>
        <dbReference type="ChEBI" id="CHEBI:15378"/>
        <dbReference type="ChEBI" id="CHEBI:57510"/>
        <dbReference type="ChEBI" id="CHEBI:57783"/>
        <dbReference type="ChEBI" id="CHEBI:58349"/>
        <dbReference type="ChEBI" id="CHEBI:62830"/>
        <dbReference type="EC" id="1.1.1.133"/>
    </reaction>
</comment>
<proteinExistence type="inferred from homology"/>
<dbReference type="Gene3D" id="3.40.50.720">
    <property type="entry name" value="NAD(P)-binding Rossmann-like Domain"/>
    <property type="match status" value="1"/>
</dbReference>
<dbReference type="GO" id="GO:0019305">
    <property type="term" value="P:dTDP-rhamnose biosynthetic process"/>
    <property type="evidence" value="ECO:0007669"/>
    <property type="project" value="UniProtKB-UniPathway"/>
</dbReference>